<feature type="chain" id="PRO_5040130357" evidence="2">
    <location>
        <begin position="23"/>
        <end position="270"/>
    </location>
</feature>
<protein>
    <submittedName>
        <fullName evidence="3">Uncharacterized protein</fullName>
    </submittedName>
</protein>
<feature type="signal peptide" evidence="2">
    <location>
        <begin position="1"/>
        <end position="22"/>
    </location>
</feature>
<feature type="compositionally biased region" description="Polar residues" evidence="1">
    <location>
        <begin position="236"/>
        <end position="252"/>
    </location>
</feature>
<dbReference type="Proteomes" id="UP000736335">
    <property type="component" value="Unassembled WGS sequence"/>
</dbReference>
<comment type="caution">
    <text evidence="3">The sequence shown here is derived from an EMBL/GenBank/DDBJ whole genome shotgun (WGS) entry which is preliminary data.</text>
</comment>
<dbReference type="OrthoDB" id="10641945at2759"/>
<feature type="region of interest" description="Disordered" evidence="1">
    <location>
        <begin position="174"/>
        <end position="270"/>
    </location>
</feature>
<feature type="compositionally biased region" description="Low complexity" evidence="1">
    <location>
        <begin position="218"/>
        <end position="228"/>
    </location>
</feature>
<name>A0A9P6HL67_9AGAM</name>
<dbReference type="PRINTS" id="PR01217">
    <property type="entry name" value="PRICHEXTENSN"/>
</dbReference>
<evidence type="ECO:0000313" key="3">
    <source>
        <dbReference type="EMBL" id="KAF9788531.1"/>
    </source>
</evidence>
<evidence type="ECO:0000313" key="4">
    <source>
        <dbReference type="Proteomes" id="UP000736335"/>
    </source>
</evidence>
<evidence type="ECO:0000256" key="1">
    <source>
        <dbReference type="SAM" id="MobiDB-lite"/>
    </source>
</evidence>
<feature type="compositionally biased region" description="Low complexity" evidence="1">
    <location>
        <begin position="88"/>
        <end position="159"/>
    </location>
</feature>
<dbReference type="AlphaFoldDB" id="A0A9P6HL67"/>
<proteinExistence type="predicted"/>
<keyword evidence="2" id="KW-0732">Signal</keyword>
<accession>A0A9P6HL67</accession>
<feature type="region of interest" description="Disordered" evidence="1">
    <location>
        <begin position="65"/>
        <end position="159"/>
    </location>
</feature>
<gene>
    <name evidence="3" type="ORF">BJ322DRAFT_640574</name>
</gene>
<feature type="compositionally biased region" description="Low complexity" evidence="1">
    <location>
        <begin position="185"/>
        <end position="211"/>
    </location>
</feature>
<feature type="compositionally biased region" description="Low complexity" evidence="1">
    <location>
        <begin position="65"/>
        <end position="74"/>
    </location>
</feature>
<reference evidence="3" key="2">
    <citation type="submission" date="2020-11" db="EMBL/GenBank/DDBJ databases">
        <authorList>
            <consortium name="DOE Joint Genome Institute"/>
            <person name="Kuo A."/>
            <person name="Miyauchi S."/>
            <person name="Kiss E."/>
            <person name="Drula E."/>
            <person name="Kohler A."/>
            <person name="Sanchez-Garcia M."/>
            <person name="Andreopoulos B."/>
            <person name="Barry K.W."/>
            <person name="Bonito G."/>
            <person name="Buee M."/>
            <person name="Carver A."/>
            <person name="Chen C."/>
            <person name="Cichocki N."/>
            <person name="Clum A."/>
            <person name="Culley D."/>
            <person name="Crous P.W."/>
            <person name="Fauchery L."/>
            <person name="Girlanda M."/>
            <person name="Hayes R."/>
            <person name="Keri Z."/>
            <person name="Labutti K."/>
            <person name="Lipzen A."/>
            <person name="Lombard V."/>
            <person name="Magnuson J."/>
            <person name="Maillard F."/>
            <person name="Morin E."/>
            <person name="Murat C."/>
            <person name="Nolan M."/>
            <person name="Ohm R."/>
            <person name="Pangilinan J."/>
            <person name="Pereira M."/>
            <person name="Perotto S."/>
            <person name="Peter M."/>
            <person name="Riley R."/>
            <person name="Sitrit Y."/>
            <person name="Stielow B."/>
            <person name="Szollosi G."/>
            <person name="Zifcakova L."/>
            <person name="Stursova M."/>
            <person name="Spatafora J.W."/>
            <person name="Tedersoo L."/>
            <person name="Vaario L.-M."/>
            <person name="Yamada A."/>
            <person name="Yan M."/>
            <person name="Wang P."/>
            <person name="Xu J."/>
            <person name="Bruns T."/>
            <person name="Baldrian P."/>
            <person name="Vilgalys R."/>
            <person name="Henrissat B."/>
            <person name="Grigoriev I.V."/>
            <person name="Hibbett D."/>
            <person name="Nagy L.G."/>
            <person name="Martin F.M."/>
        </authorList>
    </citation>
    <scope>NUCLEOTIDE SEQUENCE</scope>
    <source>
        <strain evidence="3">UH-Tt-Lm1</strain>
    </source>
</reference>
<dbReference type="EMBL" id="WIUZ02000004">
    <property type="protein sequence ID" value="KAF9788531.1"/>
    <property type="molecule type" value="Genomic_DNA"/>
</dbReference>
<organism evidence="3 4">
    <name type="scientific">Thelephora terrestris</name>
    <dbReference type="NCBI Taxonomy" id="56493"/>
    <lineage>
        <taxon>Eukaryota</taxon>
        <taxon>Fungi</taxon>
        <taxon>Dikarya</taxon>
        <taxon>Basidiomycota</taxon>
        <taxon>Agaricomycotina</taxon>
        <taxon>Agaricomycetes</taxon>
        <taxon>Thelephorales</taxon>
        <taxon>Thelephoraceae</taxon>
        <taxon>Thelephora</taxon>
    </lineage>
</organism>
<reference evidence="3" key="1">
    <citation type="journal article" date="2020" name="Nat. Commun.">
        <title>Large-scale genome sequencing of mycorrhizal fungi provides insights into the early evolution of symbiotic traits.</title>
        <authorList>
            <person name="Miyauchi S."/>
            <person name="Kiss E."/>
            <person name="Kuo A."/>
            <person name="Drula E."/>
            <person name="Kohler A."/>
            <person name="Sanchez-Garcia M."/>
            <person name="Morin E."/>
            <person name="Andreopoulos B."/>
            <person name="Barry K.W."/>
            <person name="Bonito G."/>
            <person name="Buee M."/>
            <person name="Carver A."/>
            <person name="Chen C."/>
            <person name="Cichocki N."/>
            <person name="Clum A."/>
            <person name="Culley D."/>
            <person name="Crous P.W."/>
            <person name="Fauchery L."/>
            <person name="Girlanda M."/>
            <person name="Hayes R.D."/>
            <person name="Keri Z."/>
            <person name="LaButti K."/>
            <person name="Lipzen A."/>
            <person name="Lombard V."/>
            <person name="Magnuson J."/>
            <person name="Maillard F."/>
            <person name="Murat C."/>
            <person name="Nolan M."/>
            <person name="Ohm R.A."/>
            <person name="Pangilinan J."/>
            <person name="Pereira M.F."/>
            <person name="Perotto S."/>
            <person name="Peter M."/>
            <person name="Pfister S."/>
            <person name="Riley R."/>
            <person name="Sitrit Y."/>
            <person name="Stielow J.B."/>
            <person name="Szollosi G."/>
            <person name="Zifcakova L."/>
            <person name="Stursova M."/>
            <person name="Spatafora J.W."/>
            <person name="Tedersoo L."/>
            <person name="Vaario L.M."/>
            <person name="Yamada A."/>
            <person name="Yan M."/>
            <person name="Wang P."/>
            <person name="Xu J."/>
            <person name="Bruns T."/>
            <person name="Baldrian P."/>
            <person name="Vilgalys R."/>
            <person name="Dunand C."/>
            <person name="Henrissat B."/>
            <person name="Grigoriev I.V."/>
            <person name="Hibbett D."/>
            <person name="Nagy L.G."/>
            <person name="Martin F.M."/>
        </authorList>
    </citation>
    <scope>NUCLEOTIDE SEQUENCE</scope>
    <source>
        <strain evidence="3">UH-Tt-Lm1</strain>
    </source>
</reference>
<sequence>MIMSFKSLFIFALVASLGRVIAAPVASNDLGAREPCTGIWCASFILSNGHSDLSRRLASFDSNSVTLSSSSLPTEPTPVSPYNTPADPSSTLSSVDPSSTLSSVDPSSTVSSVGPSSTPSVDPSSLPSLSPSSVDPLILPSSTPSVNPSSSTPPVADGGAVTITVTSTVVLTVLPNPTQSPAPPNSVNSSSPPVGSPATLSGVLSTSSGSLDPALSQPTGFFTSSSSPAPTPSPTVIQLTNNIPASSVSSDPADQPTPTPTTGIIFLPPA</sequence>
<keyword evidence="4" id="KW-1185">Reference proteome</keyword>
<evidence type="ECO:0000256" key="2">
    <source>
        <dbReference type="SAM" id="SignalP"/>
    </source>
</evidence>